<reference evidence="3" key="1">
    <citation type="submission" date="2016-11" db="UniProtKB">
        <authorList>
            <consortium name="WormBaseParasite"/>
        </authorList>
    </citation>
    <scope>IDENTIFICATION</scope>
</reference>
<accession>A0A1I7ZDZ0</accession>
<sequence length="157" mass="17670">MLTIATQFEDVTNVDAQCEMNTSVLLISGHTMKKDMAQEEVKPEGGMEAVDPLPSAEKDLPCELIKQHILVTFADNSKDPKSLNVDEENNMESKCSKQKTQEERKNKVPKIRKTIVKTRVTKRLVEGRRGLMEITTTLRGDPSQATLSRPLKTIVYL</sequence>
<dbReference type="Proteomes" id="UP000095287">
    <property type="component" value="Unplaced"/>
</dbReference>
<evidence type="ECO:0000256" key="1">
    <source>
        <dbReference type="SAM" id="MobiDB-lite"/>
    </source>
</evidence>
<evidence type="ECO:0000313" key="3">
    <source>
        <dbReference type="WBParaSite" id="L893_g2558.t1"/>
    </source>
</evidence>
<protein>
    <submittedName>
        <fullName evidence="3">S100P-binding protein</fullName>
    </submittedName>
</protein>
<evidence type="ECO:0000313" key="2">
    <source>
        <dbReference type="Proteomes" id="UP000095287"/>
    </source>
</evidence>
<dbReference type="AlphaFoldDB" id="A0A1I7ZDZ0"/>
<feature type="region of interest" description="Disordered" evidence="1">
    <location>
        <begin position="77"/>
        <end position="107"/>
    </location>
</feature>
<proteinExistence type="predicted"/>
<keyword evidence="2" id="KW-1185">Reference proteome</keyword>
<organism evidence="2 3">
    <name type="scientific">Steinernema glaseri</name>
    <dbReference type="NCBI Taxonomy" id="37863"/>
    <lineage>
        <taxon>Eukaryota</taxon>
        <taxon>Metazoa</taxon>
        <taxon>Ecdysozoa</taxon>
        <taxon>Nematoda</taxon>
        <taxon>Chromadorea</taxon>
        <taxon>Rhabditida</taxon>
        <taxon>Tylenchina</taxon>
        <taxon>Panagrolaimomorpha</taxon>
        <taxon>Strongyloidoidea</taxon>
        <taxon>Steinernematidae</taxon>
        <taxon>Steinernema</taxon>
    </lineage>
</organism>
<dbReference type="WBParaSite" id="L893_g2558.t1">
    <property type="protein sequence ID" value="L893_g2558.t1"/>
    <property type="gene ID" value="L893_g2558"/>
</dbReference>
<name>A0A1I7ZDZ0_9BILA</name>